<dbReference type="SUPFAM" id="SSF52540">
    <property type="entry name" value="P-loop containing nucleoside triphosphate hydrolases"/>
    <property type="match status" value="1"/>
</dbReference>
<dbReference type="Proteomes" id="UP000051952">
    <property type="component" value="Unassembled WGS sequence"/>
</dbReference>
<sequence length="2979" mass="334552">MDIKTKQRNAVVDVLRMEGSAVIDDVRCSLTIVCRRHGGSITFETFIDGQNISDDNPVNVTTTDRDDNRVQFHRIAQYVTGPSWRKQHRGVAIADKAVQVAAAVDLNQQIGRKAVSLTTIKLLDRMEYQSSKPLLEHLDFLRNEIHNIWIKSLMGSEHSNLAEELRQLLIGDRRVLAMSSRELHFARSMLDELKYTVTEVEVDNLSFDTTRSKLEKRSRQSSNSFVHLRIVGLLDAEKIEKVCTLVANSSLRLLIMASPSTQHFASFGSATDIAANEFHPTRIVPFTSTPFADDSIIASLSKSAEVAALKFSEHSHRESFEQTVANSCREHRLTMVCCKDRCIHVEHIKRRITAEVLDMRQGIASISVIRELLKMNQKSVVVCVSDAEPKLASVVVNEQRVYANIIYAPTEDTNLSASLDVLFGFEMGPESSCEWNTVREKMTPAPRINIAFHDFICVVPECEWLDHRGRVQLYLKVVFGVESHVSHLVRHKIRNVMSLPLNSTSRIQLKGKKTNIENIPHYSEMVVAGTVTLDDALRRSFSDRSDIPWNTCVDLWNSTAPFSAETLTQILSVYPYRMRILIALGPSLFHTLSGAEFFNEGTPVPWAVDVAQRVCALTDDLKRSCHAPDHFAALSVVKWLFLLSGWNDSPIVKSRIVFDEVDFAALDKFDIVMDLLEAVHGEQSTSKREHMSSKTREGIMMMLASVEGSPHMFSKTQPQVLEYCFLTPEGGGMTEQSASALFNALMSDDGHCIGAPFLSILKDATLHQYSALRKNSIVNEFWHWCNVSHRLETHSGMSPRLLRKLSLNAWSYLFAAYPSSVVVLKGFYELHHHGRLDNSLFCGIVSLATEIPTALDAVTSLVLKEAANPNNHLSAFIDYIVSTPRTDPQVVHLQHLLTLILNSSATVDPMKFAQIKVGDHVKVGEDRRSYAQFKIELESENEPILSIELLKFHLFIEDNAGHFPAAVLFFGRCLSAAGRQHLLRVATKLLLNASARDKYGVSEEVLELVIAALWLHTPLASSPLNTTAKSALQKMKAFLTSDFSDEDVPVTLLNWEPAQDNEARHDLHYFASSFRHVVETEYELMSYIALALIGWVHYVPSEFLRALHHGGIMDAAPSEKTVIILRQESPYPTYTLSYDSRPLPKSIIAKLFAPGTYNLNGEPPASFDVSHGVSSSIIRRNLVYFVSLLKDPLPTFNHLLPLDKTSHYVEKAASCLCIVLWFKNLGLFHDCATASKCEERLTGLEVPGGGKMAATIVKLRTVVQLKGLKDEILVRFYTLPSFMALHVRRSSAMLKLFDHSSTEGVLYTLQTLSTALSILPRAVATPIGYQGEHSLAEMVLQNNGEHNNDSRATKMSRCLRIIACEIGYRLGSCWTTQPPLDQRQAYVQAAVATPFYLLAESKKNATEMLMLIADVAISLVGDEAERAKLCSAITLSIGFQDEDAKQHLMIPFFKLMMAGTRPTYTDVLDPIPRPSGVSLKLTERVAKEAGFWGVEPTPTGDVDDDPLPRLPYLVDEAKFVQFGVPLMLPAPRPLPQRKDVQPLPTHRLALFRDPKRTAACGAVADPKQQERSHQEAAAAAARVVMRETAESVSVTGSKPTAVTVIDVSAILKLDFPVNGMVTGGSLKVCAGEECVLLCDHEDQLRILPTSHLRDPTMRTIYFFDHYGQAWEYCAALPSPAVLVGRGFIYASFDGGWKLDINLNGRTSASLRPWHILAFHKVLGVPLGGLMDDDEKGGPYQILEWMCERMCKVLNKVINEPNRDRRVQTMIWFLATCGDKLGADDFYKSLVRFLKEIEAQITSTNCAHLSAEAIEIAINGLGTTDQENCKKLAVNKLCSRDSLQKALECSLAFIVKGQLMSIVDPGNNVEEIEGGGSSNAAKNSKIHQRTFAETLSTRDLTRRTNDVKTAESNSRLVLKDLIGPVANEDLPCRDAPATVELPNSDNIVDATLPADNAVVVGRGLQRASQNDVNFLLAANYPTAQLMFVPIERVEKYHHAHGLTVGFVLEKRLFIAAITPTISEPVDALVKQWILQVIRSPIPLLWKEWFLLHIHTAAVWMPATLKNELKERKIAHLLAWRCEDGNVRGIVTAAFGPLPRHCTRCNSNYGVIAMDRPAVNEWRRQGYDVEVVTFSESERPQDEEAFRMMVAKFNPLTTHVVVYGYKEQFMSDTLLKWLCEYTFRYPWRFFILVGCDTTQNLPENRDRVTNFLPQKHQRSCITHSIEKHYQSWVAHEKFIPTGEKGQTERSCSWSQEVEDILRNANSSSRVLVHLISPPGAGKSTLMDKLGIDNALGLFVKFDCSDDRLVEEALQTLLNMSLARVVSATNNANIVLVADEYHFLPERKKIEFMQWASGNLPKMKIIIIANRADPLDVELITKLKDQYPDSSETIKCIEGRISALKVKEVIRNKWSAYSPSVVDAQTRSFYTFLSSLRGLFGDEAISLRLESLFPRVNTPQKVDNFELVNKLQDKLILFGGFFISAVLTHYEQLNTMVHAESHEMGDGAARTDRIMEMYRNSIGGSPIKLIVFTAMLVPLLKYSDPWSDFDNQMCDKVLSYKDVVERAGNLRHAPTVVRLTIWARYIVLYATQNNLSKDETERVLHTFRKLVLIDFPDFPIIEGENSFTLCSLSEQRTTFEKHDNLTDLDWIRRTLTRRVGVDWDAVKKTWRTTPVTDIQRLCAIIAQAGPSTVFMSMTKSNVLQLLKRNPTGPFRDYVMHSYPESRIIEESHNDESPFFFALYSHLIMLEPSDSQLHETEVMKLMQRCSLKKEFVCWISKHGSLVPTVPDRQEERSVAIVKLVHALTIEFSIGELADLWRGKHLAPVASVFTGSGEALMSFSKAVDIVKGLPRHKAHDKWPYMTRLLHEIVSSTDKILSEREANFLLDLGVAKQPDVPSRIIGALLQADPPGWLTKESQQQLLECSIRITDADLNMDDRYALNACRNVRLGLQSVPSANIRLECSTIRHFLVELSQRDMAFY</sequence>
<evidence type="ECO:0000313" key="1">
    <source>
        <dbReference type="EMBL" id="CUG03166.1"/>
    </source>
</evidence>
<dbReference type="VEuPathDB" id="TriTrypDB:BSAL_70040"/>
<dbReference type="EMBL" id="CYKH01000506">
    <property type="protein sequence ID" value="CUG03166.1"/>
    <property type="molecule type" value="Genomic_DNA"/>
</dbReference>
<proteinExistence type="predicted"/>
<name>A0A0S4IVA4_BODSA</name>
<accession>A0A0S4IVA4</accession>
<protein>
    <submittedName>
        <fullName evidence="1">Uncharacterized protein</fullName>
    </submittedName>
</protein>
<reference evidence="2" key="1">
    <citation type="submission" date="2015-09" db="EMBL/GenBank/DDBJ databases">
        <authorList>
            <consortium name="Pathogen Informatics"/>
        </authorList>
    </citation>
    <scope>NUCLEOTIDE SEQUENCE [LARGE SCALE GENOMIC DNA]</scope>
    <source>
        <strain evidence="2">Lake Konstanz</strain>
    </source>
</reference>
<organism evidence="1 2">
    <name type="scientific">Bodo saltans</name>
    <name type="common">Flagellated protozoan</name>
    <dbReference type="NCBI Taxonomy" id="75058"/>
    <lineage>
        <taxon>Eukaryota</taxon>
        <taxon>Discoba</taxon>
        <taxon>Euglenozoa</taxon>
        <taxon>Kinetoplastea</taxon>
        <taxon>Metakinetoplastina</taxon>
        <taxon>Eubodonida</taxon>
        <taxon>Bodonidae</taxon>
        <taxon>Bodo</taxon>
    </lineage>
</organism>
<dbReference type="InterPro" id="IPR027417">
    <property type="entry name" value="P-loop_NTPase"/>
</dbReference>
<gene>
    <name evidence="1" type="ORF">BSAL_70040</name>
</gene>
<evidence type="ECO:0000313" key="2">
    <source>
        <dbReference type="Proteomes" id="UP000051952"/>
    </source>
</evidence>
<keyword evidence="2" id="KW-1185">Reference proteome</keyword>